<evidence type="ECO:0000313" key="1">
    <source>
        <dbReference type="EMBL" id="SBT31520.1"/>
    </source>
</evidence>
<name>A0A1A8YJL0_PLAOA</name>
<dbReference type="InterPro" id="IPR008780">
    <property type="entry name" value="Plasmodium_Vir"/>
</dbReference>
<evidence type="ECO:0000313" key="2">
    <source>
        <dbReference type="Proteomes" id="UP000078550"/>
    </source>
</evidence>
<proteinExistence type="predicted"/>
<organism evidence="1 2">
    <name type="scientific">Plasmodium ovale wallikeri</name>
    <dbReference type="NCBI Taxonomy" id="864142"/>
    <lineage>
        <taxon>Eukaryota</taxon>
        <taxon>Sar</taxon>
        <taxon>Alveolata</taxon>
        <taxon>Apicomplexa</taxon>
        <taxon>Aconoidasida</taxon>
        <taxon>Haemosporida</taxon>
        <taxon>Plasmodiidae</taxon>
        <taxon>Plasmodium</taxon>
        <taxon>Plasmodium (Plasmodium)</taxon>
    </lineage>
</organism>
<sequence length="182" mass="22250">MQKLIYLQFFLIINFNTYIIDEKSLDAFKSYEDLENHEVLVSWLAKLNTGYYMNSKETIYLKHFASQLVKNYTYDICKYPKHGSKKRCRYLNLWIDLETKRYKSQHSATSVESFIEIYIQDLWEKLKNKKSNSCKRDKQNFPYEKMQMRKELYNFCVNRDILKKKDKMYTCKNVNDWITEKI</sequence>
<accession>A0A1A8YJL0</accession>
<dbReference type="EMBL" id="FLRE01000018">
    <property type="protein sequence ID" value="SBT31520.1"/>
    <property type="molecule type" value="Genomic_DNA"/>
</dbReference>
<protein>
    <submittedName>
        <fullName evidence="1">PIR Superfamily Protein</fullName>
    </submittedName>
</protein>
<reference evidence="2" key="1">
    <citation type="submission" date="2016-05" db="EMBL/GenBank/DDBJ databases">
        <authorList>
            <person name="Naeem Raeece"/>
        </authorList>
    </citation>
    <scope>NUCLEOTIDE SEQUENCE [LARGE SCALE GENOMIC DNA]</scope>
</reference>
<dbReference type="AlphaFoldDB" id="A0A1A8YJL0"/>
<gene>
    <name evidence="1" type="ORF">POVWA2_004620</name>
</gene>
<dbReference type="Proteomes" id="UP000078550">
    <property type="component" value="Unassembled WGS sequence"/>
</dbReference>
<dbReference type="Pfam" id="PF05795">
    <property type="entry name" value="Plasmodium_Vir"/>
    <property type="match status" value="1"/>
</dbReference>